<reference evidence="1" key="1">
    <citation type="submission" date="2021-03" db="EMBL/GenBank/DDBJ databases">
        <title>Draft genome sequence of rust myrtle Austropuccinia psidii MF-1, a brazilian biotype.</title>
        <authorList>
            <person name="Quecine M.C."/>
            <person name="Pachon D.M.R."/>
            <person name="Bonatelli M.L."/>
            <person name="Correr F.H."/>
            <person name="Franceschini L.M."/>
            <person name="Leite T.F."/>
            <person name="Margarido G.R.A."/>
            <person name="Almeida C.A."/>
            <person name="Ferrarezi J.A."/>
            <person name="Labate C.A."/>
        </authorList>
    </citation>
    <scope>NUCLEOTIDE SEQUENCE</scope>
    <source>
        <strain evidence="1">MF-1</strain>
    </source>
</reference>
<proteinExistence type="predicted"/>
<dbReference type="Proteomes" id="UP000765509">
    <property type="component" value="Unassembled WGS sequence"/>
</dbReference>
<evidence type="ECO:0008006" key="3">
    <source>
        <dbReference type="Google" id="ProtNLM"/>
    </source>
</evidence>
<evidence type="ECO:0000313" key="2">
    <source>
        <dbReference type="Proteomes" id="UP000765509"/>
    </source>
</evidence>
<name>A0A9Q3FGJ6_9BASI</name>
<accession>A0A9Q3FGJ6</accession>
<gene>
    <name evidence="1" type="ORF">O181_077223</name>
</gene>
<protein>
    <recommendedName>
        <fullName evidence="3">Chromo domain-containing protein</fullName>
    </recommendedName>
</protein>
<keyword evidence="2" id="KW-1185">Reference proteome</keyword>
<comment type="caution">
    <text evidence="1">The sequence shown here is derived from an EMBL/GenBank/DDBJ whole genome shotgun (WGS) entry which is preliminary data.</text>
</comment>
<organism evidence="1 2">
    <name type="scientific">Austropuccinia psidii MF-1</name>
    <dbReference type="NCBI Taxonomy" id="1389203"/>
    <lineage>
        <taxon>Eukaryota</taxon>
        <taxon>Fungi</taxon>
        <taxon>Dikarya</taxon>
        <taxon>Basidiomycota</taxon>
        <taxon>Pucciniomycotina</taxon>
        <taxon>Pucciniomycetes</taxon>
        <taxon>Pucciniales</taxon>
        <taxon>Sphaerophragmiaceae</taxon>
        <taxon>Austropuccinia</taxon>
    </lineage>
</organism>
<dbReference type="AlphaFoldDB" id="A0A9Q3FGJ6"/>
<sequence>MLEKARHHANRCMKDTFKYAKERWDKSHKPPYFKIEELVLVSTLNFNNIKGPKKLKYSFARPVIIKALHGLNAVQLELAGEFMNKHPKFPVSLIRPSSSSEKGLFPLRSKPQLEIPPLEEGEEKKIVKVLEETRKRNKKEREYLLIYRNPMQEDEWLLEKDIADKLLRRFKHGRKPKG</sequence>
<evidence type="ECO:0000313" key="1">
    <source>
        <dbReference type="EMBL" id="MBW0537508.1"/>
    </source>
</evidence>
<dbReference type="EMBL" id="AVOT02042116">
    <property type="protein sequence ID" value="MBW0537508.1"/>
    <property type="molecule type" value="Genomic_DNA"/>
</dbReference>